<dbReference type="STRING" id="46679.SAMN05216202_5128"/>
<reference evidence="3" key="1">
    <citation type="submission" date="2016-10" db="EMBL/GenBank/DDBJ databases">
        <authorList>
            <person name="Varghese N."/>
            <person name="Submissions S."/>
        </authorList>
    </citation>
    <scope>NUCLEOTIDE SEQUENCE [LARGE SCALE GENOMIC DNA]</scope>
    <source>
        <strain evidence="3">LMG 2223</strain>
    </source>
</reference>
<sequence length="128" mass="14070">MIGLREDRRMAVRLISRINALFPVARPVEESFPCGKGACPVARGLVPRWAAQQPQAFKQHAVYQAFLSGWFWGCCAAQRGTSPLATGQAPPQDKHSSAQDKPFYRESLIPQSCPMNQAGGWVACIEGR</sequence>
<keyword evidence="3" id="KW-1185">Reference proteome</keyword>
<dbReference type="AlphaFoldDB" id="A0A1H2NZN0"/>
<feature type="region of interest" description="Disordered" evidence="1">
    <location>
        <begin position="82"/>
        <end position="101"/>
    </location>
</feature>
<dbReference type="EMBL" id="LT629802">
    <property type="protein sequence ID" value="SDV10873.1"/>
    <property type="molecule type" value="Genomic_DNA"/>
</dbReference>
<protein>
    <submittedName>
        <fullName evidence="2">Uncharacterized protein</fullName>
    </submittedName>
</protein>
<gene>
    <name evidence="2" type="ORF">SAMN05216202_5128</name>
</gene>
<accession>A0A1H2NZN0</accession>
<name>A0A1H2NZN0_9PSED</name>
<evidence type="ECO:0000256" key="1">
    <source>
        <dbReference type="SAM" id="MobiDB-lite"/>
    </source>
</evidence>
<dbReference type="Proteomes" id="UP000198600">
    <property type="component" value="Chromosome I"/>
</dbReference>
<organism evidence="2 3">
    <name type="scientific">Pseudomonas mucidolens</name>
    <dbReference type="NCBI Taxonomy" id="46679"/>
    <lineage>
        <taxon>Bacteria</taxon>
        <taxon>Pseudomonadati</taxon>
        <taxon>Pseudomonadota</taxon>
        <taxon>Gammaproteobacteria</taxon>
        <taxon>Pseudomonadales</taxon>
        <taxon>Pseudomonadaceae</taxon>
        <taxon>Pseudomonas</taxon>
    </lineage>
</organism>
<evidence type="ECO:0000313" key="3">
    <source>
        <dbReference type="Proteomes" id="UP000198600"/>
    </source>
</evidence>
<feature type="compositionally biased region" description="Basic and acidic residues" evidence="1">
    <location>
        <begin position="92"/>
        <end position="101"/>
    </location>
</feature>
<proteinExistence type="predicted"/>
<evidence type="ECO:0000313" key="2">
    <source>
        <dbReference type="EMBL" id="SDV10873.1"/>
    </source>
</evidence>